<feature type="region of interest" description="Disordered" evidence="11">
    <location>
        <begin position="19"/>
        <end position="44"/>
    </location>
</feature>
<feature type="domain" description="C2H2-type" evidence="12">
    <location>
        <begin position="388"/>
        <end position="415"/>
    </location>
</feature>
<feature type="domain" description="C2H2-type" evidence="12">
    <location>
        <begin position="304"/>
        <end position="331"/>
    </location>
</feature>
<reference evidence="13" key="1">
    <citation type="submission" date="2022-12" db="EMBL/GenBank/DDBJ databases">
        <authorList>
            <person name="Alioto T."/>
            <person name="Alioto T."/>
            <person name="Gomez Garrido J."/>
        </authorList>
    </citation>
    <scope>NUCLEOTIDE SEQUENCE</scope>
</reference>
<dbReference type="Proteomes" id="UP001178461">
    <property type="component" value="Chromosome 2"/>
</dbReference>
<feature type="domain" description="C2H2-type" evidence="12">
    <location>
        <begin position="332"/>
        <end position="359"/>
    </location>
</feature>
<keyword evidence="9" id="KW-0539">Nucleus</keyword>
<dbReference type="FunFam" id="3.30.160.60:FF:000056">
    <property type="entry name" value="Zinc finger and SCAN domain-containing 20"/>
    <property type="match status" value="1"/>
</dbReference>
<keyword evidence="7" id="KW-0805">Transcription regulation</keyword>
<dbReference type="InterPro" id="IPR013087">
    <property type="entry name" value="Znf_C2H2_type"/>
</dbReference>
<sequence>MAAEKGDASGLALPLQAMIEQGLKMEEPELADPGPRNSAENSPCAIRVGSCGDFKEITILDEMKQEPPKQLQERWEAQLQEFIERVELPCSEWRRPQLPGAAPADTKALLSTSEGAAHAIKEPGAAGVLSQFLPRLGKDAKWSDEAEANGMRQDVQGPGPFKVAAVHCAEAENDGPSGAWQKPPCRELGQKVDGDASSPGEDRKRHAEEQNQTEHPEDKEPHCKLPGRDQRNVSCGLDQEATFAQRQESCSEEAESRRLHGRHPEHEISLPEGKRCACSFCGKSFSQRSTLTIHERTHTGEKPFECPACGKGFSHRSNLIAHRTVHTGGRPYGCPDCGDAFRHRSHLIAHRRTHTGERPHKCSDCGKSFGQRSTLTVHERTHTGEKPYRCADCGKSFSQRSILIAHARTHTGERPFKCSDCGKGFKQVSALTAHARSHTGERPYHCPDCGKSFARSSLLAKHRRTHTGEKPYACAHCRKCFRQRSQLVSHERTHASA</sequence>
<evidence type="ECO:0000259" key="12">
    <source>
        <dbReference type="PROSITE" id="PS50157"/>
    </source>
</evidence>
<protein>
    <submittedName>
        <fullName evidence="13">Finger 493-like</fullName>
    </submittedName>
</protein>
<evidence type="ECO:0000256" key="3">
    <source>
        <dbReference type="ARBA" id="ARBA00022723"/>
    </source>
</evidence>
<dbReference type="EMBL" id="OX395127">
    <property type="protein sequence ID" value="CAI5768015.1"/>
    <property type="molecule type" value="Genomic_DNA"/>
</dbReference>
<evidence type="ECO:0000256" key="10">
    <source>
        <dbReference type="PROSITE-ProRule" id="PRU00042"/>
    </source>
</evidence>
<feature type="domain" description="C2H2-type" evidence="12">
    <location>
        <begin position="360"/>
        <end position="387"/>
    </location>
</feature>
<feature type="region of interest" description="Disordered" evidence="11">
    <location>
        <begin position="173"/>
        <end position="231"/>
    </location>
</feature>
<dbReference type="InterPro" id="IPR036236">
    <property type="entry name" value="Znf_C2H2_sf"/>
</dbReference>
<feature type="domain" description="C2H2-type" evidence="12">
    <location>
        <begin position="444"/>
        <end position="471"/>
    </location>
</feature>
<evidence type="ECO:0000256" key="6">
    <source>
        <dbReference type="ARBA" id="ARBA00022833"/>
    </source>
</evidence>
<comment type="subcellular location">
    <subcellularLocation>
        <location evidence="1">Nucleus</location>
    </subcellularLocation>
</comment>
<keyword evidence="4" id="KW-0677">Repeat</keyword>
<feature type="compositionally biased region" description="Basic and acidic residues" evidence="11">
    <location>
        <begin position="254"/>
        <end position="266"/>
    </location>
</feature>
<gene>
    <name evidence="13" type="ORF">PODLI_1B040546</name>
</gene>
<keyword evidence="14" id="KW-1185">Reference proteome</keyword>
<dbReference type="FunFam" id="3.30.160.60:FF:000557">
    <property type="entry name" value="zinc finger and SCAN domain-containing protein 29"/>
    <property type="match status" value="1"/>
</dbReference>
<dbReference type="SUPFAM" id="SSF57667">
    <property type="entry name" value="beta-beta-alpha zinc fingers"/>
    <property type="match status" value="4"/>
</dbReference>
<dbReference type="FunFam" id="3.30.160.60:FF:000281">
    <property type="entry name" value="Zinc finger protein 558 isoform X1"/>
    <property type="match status" value="1"/>
</dbReference>
<evidence type="ECO:0000256" key="5">
    <source>
        <dbReference type="ARBA" id="ARBA00022771"/>
    </source>
</evidence>
<dbReference type="PANTHER" id="PTHR24388">
    <property type="entry name" value="ZINC FINGER PROTEIN"/>
    <property type="match status" value="1"/>
</dbReference>
<dbReference type="GO" id="GO:0000981">
    <property type="term" value="F:DNA-binding transcription factor activity, RNA polymerase II-specific"/>
    <property type="evidence" value="ECO:0007669"/>
    <property type="project" value="TreeGrafter"/>
</dbReference>
<dbReference type="FunFam" id="3.30.160.60:FF:002343">
    <property type="entry name" value="Zinc finger protein 33A"/>
    <property type="match status" value="1"/>
</dbReference>
<organism evidence="13 14">
    <name type="scientific">Podarcis lilfordi</name>
    <name type="common">Lilford's wall lizard</name>
    <dbReference type="NCBI Taxonomy" id="74358"/>
    <lineage>
        <taxon>Eukaryota</taxon>
        <taxon>Metazoa</taxon>
        <taxon>Chordata</taxon>
        <taxon>Craniata</taxon>
        <taxon>Vertebrata</taxon>
        <taxon>Euteleostomi</taxon>
        <taxon>Lepidosauria</taxon>
        <taxon>Squamata</taxon>
        <taxon>Bifurcata</taxon>
        <taxon>Unidentata</taxon>
        <taxon>Episquamata</taxon>
        <taxon>Laterata</taxon>
        <taxon>Lacertibaenia</taxon>
        <taxon>Lacertidae</taxon>
        <taxon>Podarcis</taxon>
    </lineage>
</organism>
<dbReference type="FunFam" id="3.30.160.60:FF:000180">
    <property type="entry name" value="Zinc finger protein 689"/>
    <property type="match status" value="1"/>
</dbReference>
<dbReference type="Pfam" id="PF00096">
    <property type="entry name" value="zf-C2H2"/>
    <property type="match status" value="8"/>
</dbReference>
<keyword evidence="8" id="KW-0804">Transcription</keyword>
<evidence type="ECO:0000256" key="2">
    <source>
        <dbReference type="ARBA" id="ARBA00006991"/>
    </source>
</evidence>
<accession>A0AA35JY46</accession>
<dbReference type="InterPro" id="IPR050527">
    <property type="entry name" value="Snail/Krueppel_Znf"/>
</dbReference>
<feature type="region of interest" description="Disordered" evidence="11">
    <location>
        <begin position="246"/>
        <end position="266"/>
    </location>
</feature>
<evidence type="ECO:0000256" key="7">
    <source>
        <dbReference type="ARBA" id="ARBA00023015"/>
    </source>
</evidence>
<evidence type="ECO:0000313" key="13">
    <source>
        <dbReference type="EMBL" id="CAI5768015.1"/>
    </source>
</evidence>
<dbReference type="PROSITE" id="PS00028">
    <property type="entry name" value="ZINC_FINGER_C2H2_1"/>
    <property type="match status" value="8"/>
</dbReference>
<feature type="domain" description="C2H2-type" evidence="12">
    <location>
        <begin position="472"/>
        <end position="497"/>
    </location>
</feature>
<evidence type="ECO:0000313" key="14">
    <source>
        <dbReference type="Proteomes" id="UP001178461"/>
    </source>
</evidence>
<evidence type="ECO:0000256" key="1">
    <source>
        <dbReference type="ARBA" id="ARBA00004123"/>
    </source>
</evidence>
<evidence type="ECO:0000256" key="11">
    <source>
        <dbReference type="SAM" id="MobiDB-lite"/>
    </source>
</evidence>
<dbReference type="FunFam" id="3.30.160.60:FF:001270">
    <property type="entry name" value="zinc finger protein 583 isoform X1"/>
    <property type="match status" value="1"/>
</dbReference>
<feature type="domain" description="C2H2-type" evidence="12">
    <location>
        <begin position="276"/>
        <end position="303"/>
    </location>
</feature>
<evidence type="ECO:0000256" key="8">
    <source>
        <dbReference type="ARBA" id="ARBA00023163"/>
    </source>
</evidence>
<dbReference type="GO" id="GO:0000978">
    <property type="term" value="F:RNA polymerase II cis-regulatory region sequence-specific DNA binding"/>
    <property type="evidence" value="ECO:0007669"/>
    <property type="project" value="TreeGrafter"/>
</dbReference>
<dbReference type="FunFam" id="3.30.160.60:FF:000096">
    <property type="entry name" value="Zinc finger and BTB domain-containing protein 18 isoform 1"/>
    <property type="match status" value="1"/>
</dbReference>
<feature type="compositionally biased region" description="Basic and acidic residues" evidence="11">
    <location>
        <begin position="184"/>
        <end position="231"/>
    </location>
</feature>
<dbReference type="PROSITE" id="PS50157">
    <property type="entry name" value="ZINC_FINGER_C2H2_2"/>
    <property type="match status" value="8"/>
</dbReference>
<dbReference type="FunFam" id="3.30.160.60:FF:001442">
    <property type="entry name" value="zinc finger protein 696"/>
    <property type="match status" value="1"/>
</dbReference>
<name>A0AA35JY46_9SAUR</name>
<keyword evidence="5 10" id="KW-0863">Zinc-finger</keyword>
<evidence type="ECO:0000256" key="9">
    <source>
        <dbReference type="ARBA" id="ARBA00023242"/>
    </source>
</evidence>
<dbReference type="Gene3D" id="3.30.160.60">
    <property type="entry name" value="Classic Zinc Finger"/>
    <property type="match status" value="8"/>
</dbReference>
<feature type="domain" description="C2H2-type" evidence="12">
    <location>
        <begin position="416"/>
        <end position="443"/>
    </location>
</feature>
<evidence type="ECO:0000256" key="4">
    <source>
        <dbReference type="ARBA" id="ARBA00022737"/>
    </source>
</evidence>
<dbReference type="AlphaFoldDB" id="A0AA35JY46"/>
<comment type="similarity">
    <text evidence="2">Belongs to the krueppel C2H2-type zinc-finger protein family.</text>
</comment>
<dbReference type="GO" id="GO:0005634">
    <property type="term" value="C:nucleus"/>
    <property type="evidence" value="ECO:0007669"/>
    <property type="project" value="UniProtKB-SubCell"/>
</dbReference>
<keyword evidence="3" id="KW-0479">Metal-binding</keyword>
<dbReference type="GO" id="GO:0008270">
    <property type="term" value="F:zinc ion binding"/>
    <property type="evidence" value="ECO:0007669"/>
    <property type="project" value="UniProtKB-KW"/>
</dbReference>
<dbReference type="PANTHER" id="PTHR24388:SF54">
    <property type="entry name" value="PROTEIN ESCARGOT"/>
    <property type="match status" value="1"/>
</dbReference>
<dbReference type="SMART" id="SM00355">
    <property type="entry name" value="ZnF_C2H2"/>
    <property type="match status" value="8"/>
</dbReference>
<proteinExistence type="inferred from homology"/>
<keyword evidence="6" id="KW-0862">Zinc</keyword>